<reference evidence="5" key="1">
    <citation type="submission" date="2019-10" db="EMBL/GenBank/DDBJ databases">
        <title>Corvus moneduloides (New Caledonian crow) genome, bCorMon1, primary haplotype.</title>
        <authorList>
            <person name="Rutz C."/>
            <person name="Fungtammasan C."/>
            <person name="Mountcastle J."/>
            <person name="Formenti G."/>
            <person name="Chow W."/>
            <person name="Howe K."/>
            <person name="Steele M.P."/>
            <person name="Fernandes J."/>
            <person name="Gilbert M.T.P."/>
            <person name="Fedrigo O."/>
            <person name="Jarvis E.D."/>
            <person name="Gemmell N."/>
        </authorList>
    </citation>
    <scope>NUCLEOTIDE SEQUENCE [LARGE SCALE GENOMIC DNA]</scope>
</reference>
<evidence type="ECO:0000256" key="1">
    <source>
        <dbReference type="SAM" id="Coils"/>
    </source>
</evidence>
<dbReference type="SMART" id="SM00449">
    <property type="entry name" value="SPRY"/>
    <property type="match status" value="1"/>
</dbReference>
<evidence type="ECO:0000313" key="5">
    <source>
        <dbReference type="Proteomes" id="UP000694553"/>
    </source>
</evidence>
<feature type="transmembrane region" description="Helical" evidence="3">
    <location>
        <begin position="542"/>
        <end position="562"/>
    </location>
</feature>
<dbReference type="InterPro" id="IPR013320">
    <property type="entry name" value="ConA-like_dom_sf"/>
</dbReference>
<feature type="compositionally biased region" description="Pro residues" evidence="2">
    <location>
        <begin position="72"/>
        <end position="81"/>
    </location>
</feature>
<sequence length="796" mass="85877">IPIPGGSNPDPADPRPLPPLPPPEGSRAPFGPPGAAPGPQFRVQRFPGPAAAPAGSDSRDPASAGNQVGAPGPRPEPAPSPGIPWIWGFRVCGKSGAAELPWVLPGILPWIPSLDPFPGSFPGSFLGSHPWILPWIPPSVPPWIPSLDPFLDPIPGSFPGSFLGSHPWIQSLDPFPGSLPWILCWIPSLDYFPGSHPWILSWIPSLDLSLGPSWDPIPGSFPWIPSLDPIPGSFPGSHPWIPSLDPSLDPIPGSLPCVPSLDPSLDPFPPLSLFPPFPPFFPLFSLSPLFPPFPFPFPPFSFFSFPPLSPFPLSPVPPLFSLPLFPSPFSPFPFPLSPFPPLPSPSHPVPTFPPLSHFPVIFRDFPHPSQEIPKEFPPRPIPIQSQGTGPGSRTPIPGFRPHPWNFPFPTGTGMGMGTGTGTGMGMGIPLLLLLLLPMLHPAAGNVHEPLLILEGPEQGGIRLRCLSERPFSDVQLLWTDGKGENLTGIPAPTDTGSAGSSLLLRPGSGNAASCRILDPRLQTASESSVVVADVFFPATSPWLPAFLMLLVLGVFLLLAAAYKLRRNQQLLARERKNQQEIQEEIEDLKGELEEEIGKFQKENQEMEKKIGHIQAQLGFRRAQSNAVSLTLDEHCKHPNLVIQGKSWIVTSKPGSKIHPKAVVVAREGFSEGKSYWEVEVGNGSDWELGVLGEEIRDSLRNNGGSFPEETVPGLEYSLGEFRLPGGKLERNSGSCRVLGVLLDQESRILSFFDAEEKQRLGLLPLKLPGNLFPFFSPSSDGKALGIRPVGVGGPQQ</sequence>
<dbReference type="InterPro" id="IPR001870">
    <property type="entry name" value="B30.2/SPRY"/>
</dbReference>
<reference evidence="4" key="2">
    <citation type="submission" date="2025-08" db="UniProtKB">
        <authorList>
            <consortium name="Ensembl"/>
        </authorList>
    </citation>
    <scope>IDENTIFICATION</scope>
</reference>
<feature type="compositionally biased region" description="Pro residues" evidence="2">
    <location>
        <begin position="14"/>
        <end position="36"/>
    </location>
</feature>
<gene>
    <name evidence="4" type="primary">LOC116437157</name>
</gene>
<keyword evidence="3" id="KW-0812">Transmembrane</keyword>
<dbReference type="PROSITE" id="PS50835">
    <property type="entry name" value="IG_LIKE"/>
    <property type="match status" value="1"/>
</dbReference>
<evidence type="ECO:0000256" key="3">
    <source>
        <dbReference type="SAM" id="Phobius"/>
    </source>
</evidence>
<dbReference type="InterPro" id="IPR003877">
    <property type="entry name" value="SPRY_dom"/>
</dbReference>
<dbReference type="PROSITE" id="PS50188">
    <property type="entry name" value="B302_SPRY"/>
    <property type="match status" value="1"/>
</dbReference>
<accession>A0A8U7P9X4</accession>
<dbReference type="InterPro" id="IPR043136">
    <property type="entry name" value="B30.2/SPRY_sf"/>
</dbReference>
<evidence type="ECO:0000313" key="4">
    <source>
        <dbReference type="Ensembl" id="ENSCMUP00000031274.1"/>
    </source>
</evidence>
<keyword evidence="1" id="KW-0175">Coiled coil</keyword>
<dbReference type="SUPFAM" id="SSF49899">
    <property type="entry name" value="Concanavalin A-like lectins/glucanases"/>
    <property type="match status" value="1"/>
</dbReference>
<protein>
    <submittedName>
        <fullName evidence="4">Uncharacterized protein</fullName>
    </submittedName>
</protein>
<feature type="region of interest" description="Disordered" evidence="2">
    <location>
        <begin position="1"/>
        <end position="81"/>
    </location>
</feature>
<dbReference type="InterPro" id="IPR013783">
    <property type="entry name" value="Ig-like_fold"/>
</dbReference>
<feature type="region of interest" description="Disordered" evidence="2">
    <location>
        <begin position="374"/>
        <end position="402"/>
    </location>
</feature>
<feature type="coiled-coil region" evidence="1">
    <location>
        <begin position="564"/>
        <end position="616"/>
    </location>
</feature>
<dbReference type="Pfam" id="PF00622">
    <property type="entry name" value="SPRY"/>
    <property type="match status" value="1"/>
</dbReference>
<keyword evidence="3" id="KW-1133">Transmembrane helix</keyword>
<reference evidence="4" key="3">
    <citation type="submission" date="2025-09" db="UniProtKB">
        <authorList>
            <consortium name="Ensembl"/>
        </authorList>
    </citation>
    <scope>IDENTIFICATION</scope>
</reference>
<dbReference type="InterPro" id="IPR007110">
    <property type="entry name" value="Ig-like_dom"/>
</dbReference>
<dbReference type="Gene3D" id="2.60.40.10">
    <property type="entry name" value="Immunoglobulins"/>
    <property type="match status" value="1"/>
</dbReference>
<dbReference type="Gene3D" id="2.60.120.920">
    <property type="match status" value="1"/>
</dbReference>
<organism evidence="4 5">
    <name type="scientific">Corvus moneduloides</name>
    <name type="common">New Caledonian crow</name>
    <dbReference type="NCBI Taxonomy" id="1196302"/>
    <lineage>
        <taxon>Eukaryota</taxon>
        <taxon>Metazoa</taxon>
        <taxon>Chordata</taxon>
        <taxon>Craniata</taxon>
        <taxon>Vertebrata</taxon>
        <taxon>Euteleostomi</taxon>
        <taxon>Archelosauria</taxon>
        <taxon>Archosauria</taxon>
        <taxon>Dinosauria</taxon>
        <taxon>Saurischia</taxon>
        <taxon>Theropoda</taxon>
        <taxon>Coelurosauria</taxon>
        <taxon>Aves</taxon>
        <taxon>Neognathae</taxon>
        <taxon>Neoaves</taxon>
        <taxon>Telluraves</taxon>
        <taxon>Australaves</taxon>
        <taxon>Passeriformes</taxon>
        <taxon>Corvoidea</taxon>
        <taxon>Corvidae</taxon>
        <taxon>Corvus</taxon>
    </lineage>
</organism>
<name>A0A8U7P9X4_CORMO</name>
<dbReference type="InterPro" id="IPR050143">
    <property type="entry name" value="TRIM/RBCC"/>
</dbReference>
<dbReference type="Proteomes" id="UP000694553">
    <property type="component" value="Unassembled WGS sequence"/>
</dbReference>
<dbReference type="PANTHER" id="PTHR24103">
    <property type="entry name" value="E3 UBIQUITIN-PROTEIN LIGASE TRIM"/>
    <property type="match status" value="1"/>
</dbReference>
<dbReference type="Ensembl" id="ENSCMUT00000037010.1">
    <property type="protein sequence ID" value="ENSCMUP00000031274.1"/>
    <property type="gene ID" value="ENSCMUG00000019616.1"/>
</dbReference>
<dbReference type="AlphaFoldDB" id="A0A8U7P9X4"/>
<evidence type="ECO:0000256" key="2">
    <source>
        <dbReference type="SAM" id="MobiDB-lite"/>
    </source>
</evidence>
<keyword evidence="3" id="KW-0472">Membrane</keyword>
<keyword evidence="5" id="KW-1185">Reference proteome</keyword>
<proteinExistence type="predicted"/>
<dbReference type="OMA" id="WESPHSR"/>
<feature type="compositionally biased region" description="Low complexity" evidence="2">
    <location>
        <begin position="47"/>
        <end position="71"/>
    </location>
</feature>